<dbReference type="PaxDb" id="6945-B7Q160"/>
<protein>
    <submittedName>
        <fullName evidence="1 2">Uncharacterized protein</fullName>
    </submittedName>
</protein>
<name>B7Q160_IXOSC</name>
<gene>
    <name evidence="1" type="ORF">IscW_ISCW020144</name>
</gene>
<dbReference type="AlphaFoldDB" id="B7Q160"/>
<reference evidence="1 3" key="1">
    <citation type="submission" date="2008-03" db="EMBL/GenBank/DDBJ databases">
        <title>Annotation of Ixodes scapularis.</title>
        <authorList>
            <consortium name="Ixodes scapularis Genome Project Consortium"/>
            <person name="Caler E."/>
            <person name="Hannick L.I."/>
            <person name="Bidwell S."/>
            <person name="Joardar V."/>
            <person name="Thiagarajan M."/>
            <person name="Amedeo P."/>
            <person name="Galinsky K.J."/>
            <person name="Schobel S."/>
            <person name="Inman J."/>
            <person name="Hostetler J."/>
            <person name="Miller J."/>
            <person name="Hammond M."/>
            <person name="Megy K."/>
            <person name="Lawson D."/>
            <person name="Kodira C."/>
            <person name="Sutton G."/>
            <person name="Meyer J."/>
            <person name="Hill C.A."/>
            <person name="Birren B."/>
            <person name="Nene V."/>
            <person name="Collins F."/>
            <person name="Alarcon-Chaidez F."/>
            <person name="Wikel S."/>
            <person name="Strausberg R."/>
        </authorList>
    </citation>
    <scope>NUCLEOTIDE SEQUENCE [LARGE SCALE GENOMIC DNA]</scope>
    <source>
        <strain evidence="3">Wikel</strain>
        <strain evidence="1">Wikel colony</strain>
    </source>
</reference>
<dbReference type="InParanoid" id="B7Q160"/>
<evidence type="ECO:0000313" key="3">
    <source>
        <dbReference type="Proteomes" id="UP000001555"/>
    </source>
</evidence>
<dbReference type="VEuPathDB" id="VectorBase:ISCW020144"/>
<keyword evidence="3" id="KW-1185">Reference proteome</keyword>
<dbReference type="EMBL" id="ABJB010682251">
    <property type="status" value="NOT_ANNOTATED_CDS"/>
    <property type="molecule type" value="Genomic_DNA"/>
</dbReference>
<dbReference type="EnsemblMetazoa" id="ISCW020144-RA">
    <property type="protein sequence ID" value="ISCW020144-PA"/>
    <property type="gene ID" value="ISCW020144"/>
</dbReference>
<dbReference type="EMBL" id="ABJB010816871">
    <property type="status" value="NOT_ANNOTATED_CDS"/>
    <property type="molecule type" value="Genomic_DNA"/>
</dbReference>
<reference evidence="2" key="2">
    <citation type="submission" date="2020-05" db="UniProtKB">
        <authorList>
            <consortium name="EnsemblMetazoa"/>
        </authorList>
    </citation>
    <scope>IDENTIFICATION</scope>
    <source>
        <strain evidence="2">wikel</strain>
    </source>
</reference>
<organism>
    <name type="scientific">Ixodes scapularis</name>
    <name type="common">Black-legged tick</name>
    <name type="synonym">Deer tick</name>
    <dbReference type="NCBI Taxonomy" id="6945"/>
    <lineage>
        <taxon>Eukaryota</taxon>
        <taxon>Metazoa</taxon>
        <taxon>Ecdysozoa</taxon>
        <taxon>Arthropoda</taxon>
        <taxon>Chelicerata</taxon>
        <taxon>Arachnida</taxon>
        <taxon>Acari</taxon>
        <taxon>Parasitiformes</taxon>
        <taxon>Ixodida</taxon>
        <taxon>Ixodoidea</taxon>
        <taxon>Ixodidae</taxon>
        <taxon>Ixodinae</taxon>
        <taxon>Ixodes</taxon>
    </lineage>
</organism>
<evidence type="ECO:0000313" key="2">
    <source>
        <dbReference type="EnsemblMetazoa" id="ISCW020144-PA"/>
    </source>
</evidence>
<accession>B7Q160</accession>
<dbReference type="Proteomes" id="UP000001555">
    <property type="component" value="Unassembled WGS sequence"/>
</dbReference>
<evidence type="ECO:0000313" key="1">
    <source>
        <dbReference type="EMBL" id="EEC12582.1"/>
    </source>
</evidence>
<sequence>MNGASAAIYTKNSRLLSRTRAYTQSWKTWRLEHVHSYSRADVAAGARNCTSAKSRNSPPSVG</sequence>
<dbReference type="EMBL" id="DS835908">
    <property type="protein sequence ID" value="EEC12582.1"/>
    <property type="molecule type" value="Genomic_DNA"/>
</dbReference>
<dbReference type="VEuPathDB" id="VectorBase:ISCI020144"/>
<proteinExistence type="predicted"/>
<dbReference type="HOGENOM" id="CLU_2906586_0_0_1"/>